<dbReference type="InterPro" id="IPR037121">
    <property type="entry name" value="Ribosomal_bL25_C"/>
</dbReference>
<dbReference type="NCBIfam" id="NF004128">
    <property type="entry name" value="PRK05618.1-2"/>
    <property type="match status" value="1"/>
</dbReference>
<comment type="subunit">
    <text evidence="5">Part of the 50S ribosomal subunit; part of the 5S rRNA/L5/L18/L25 subcomplex. Contacts the 5S rRNA. Binds to the 5S rRNA independently of L5 and L18.</text>
</comment>
<organism evidence="9 10">
    <name type="scientific">Zymobacter palmae</name>
    <dbReference type="NCBI Taxonomy" id="33074"/>
    <lineage>
        <taxon>Bacteria</taxon>
        <taxon>Pseudomonadati</taxon>
        <taxon>Pseudomonadota</taxon>
        <taxon>Gammaproteobacteria</taxon>
        <taxon>Oceanospirillales</taxon>
        <taxon>Halomonadaceae</taxon>
        <taxon>Zymobacter group</taxon>
        <taxon>Zymobacter</taxon>
    </lineage>
</organism>
<feature type="domain" description="Large ribosomal subunit protein bL25 L25" evidence="7">
    <location>
        <begin position="41"/>
        <end position="129"/>
    </location>
</feature>
<dbReference type="NCBIfam" id="TIGR00731">
    <property type="entry name" value="bL25_bact_ctc"/>
    <property type="match status" value="1"/>
</dbReference>
<evidence type="ECO:0000259" key="7">
    <source>
        <dbReference type="Pfam" id="PF01386"/>
    </source>
</evidence>
<dbReference type="Gene3D" id="2.170.120.20">
    <property type="entry name" value="Ribosomal protein L25, beta domain"/>
    <property type="match status" value="1"/>
</dbReference>
<dbReference type="FunFam" id="2.40.240.10:FF:000002">
    <property type="entry name" value="50S ribosomal protein L25"/>
    <property type="match status" value="1"/>
</dbReference>
<dbReference type="GO" id="GO:0022625">
    <property type="term" value="C:cytosolic large ribosomal subunit"/>
    <property type="evidence" value="ECO:0007669"/>
    <property type="project" value="TreeGrafter"/>
</dbReference>
<dbReference type="GO" id="GO:0006412">
    <property type="term" value="P:translation"/>
    <property type="evidence" value="ECO:0007669"/>
    <property type="project" value="UniProtKB-UniRule"/>
</dbReference>
<dbReference type="Gene3D" id="2.40.240.10">
    <property type="entry name" value="Ribosomal Protein L25, Chain P"/>
    <property type="match status" value="1"/>
</dbReference>
<protein>
    <recommendedName>
        <fullName evidence="5">Large ribosomal subunit protein bL25</fullName>
    </recommendedName>
    <alternativeName>
        <fullName evidence="5">General stress protein CTC</fullName>
    </alternativeName>
</protein>
<dbReference type="STRING" id="1123510.GCA_000620025_00724"/>
<dbReference type="HAMAP" id="MF_01334">
    <property type="entry name" value="Ribosomal_bL25_CTC"/>
    <property type="match status" value="1"/>
</dbReference>
<comment type="similarity">
    <text evidence="5">Belongs to the bacterial ribosomal protein bL25 family. CTC subfamily.</text>
</comment>
<dbReference type="Proteomes" id="UP000267342">
    <property type="component" value="Chromosome"/>
</dbReference>
<dbReference type="Pfam" id="PF01386">
    <property type="entry name" value="Ribosomal_L25p"/>
    <property type="match status" value="1"/>
</dbReference>
<dbReference type="PANTHER" id="PTHR33284">
    <property type="entry name" value="RIBOSOMAL PROTEIN L25/GLN-TRNA SYNTHETASE, ANTI-CODON-BINDING DOMAIN-CONTAINING PROTEIN"/>
    <property type="match status" value="1"/>
</dbReference>
<evidence type="ECO:0000256" key="4">
    <source>
        <dbReference type="ARBA" id="ARBA00023274"/>
    </source>
</evidence>
<evidence type="ECO:0000256" key="2">
    <source>
        <dbReference type="ARBA" id="ARBA00022884"/>
    </source>
</evidence>
<dbReference type="NCBIfam" id="NF004130">
    <property type="entry name" value="PRK05618.1-5"/>
    <property type="match status" value="1"/>
</dbReference>
<feature type="region of interest" description="Disordered" evidence="6">
    <location>
        <begin position="229"/>
        <end position="248"/>
    </location>
</feature>
<proteinExistence type="inferred from homology"/>
<evidence type="ECO:0000259" key="8">
    <source>
        <dbReference type="Pfam" id="PF14693"/>
    </source>
</evidence>
<accession>A0A348HH06</accession>
<evidence type="ECO:0000313" key="9">
    <source>
        <dbReference type="EMBL" id="BBG30908.1"/>
    </source>
</evidence>
<dbReference type="SUPFAM" id="SSF50715">
    <property type="entry name" value="Ribosomal protein L25-like"/>
    <property type="match status" value="1"/>
</dbReference>
<dbReference type="CDD" id="cd00495">
    <property type="entry name" value="Ribosomal_L25_TL5_CTC"/>
    <property type="match status" value="1"/>
</dbReference>
<dbReference type="InterPro" id="IPR020057">
    <property type="entry name" value="Ribosomal_bL25_b-dom"/>
</dbReference>
<comment type="function">
    <text evidence="5">This is one of the proteins that binds to the 5S RNA in the ribosome where it forms part of the central protuberance.</text>
</comment>
<dbReference type="InterPro" id="IPR001021">
    <property type="entry name" value="Ribosomal_bL25_long"/>
</dbReference>
<dbReference type="EMBL" id="AP018933">
    <property type="protein sequence ID" value="BBG30908.1"/>
    <property type="molecule type" value="Genomic_DNA"/>
</dbReference>
<evidence type="ECO:0000313" key="10">
    <source>
        <dbReference type="Proteomes" id="UP000267342"/>
    </source>
</evidence>
<feature type="domain" description="Large ribosomal subunit protein bL25 beta" evidence="8">
    <location>
        <begin position="137"/>
        <end position="225"/>
    </location>
</feature>
<evidence type="ECO:0000256" key="5">
    <source>
        <dbReference type="HAMAP-Rule" id="MF_01334"/>
    </source>
</evidence>
<dbReference type="AlphaFoldDB" id="A0A348HH06"/>
<dbReference type="Pfam" id="PF14693">
    <property type="entry name" value="Ribosomal_TL5_C"/>
    <property type="match status" value="1"/>
</dbReference>
<dbReference type="PANTHER" id="PTHR33284:SF1">
    <property type="entry name" value="RIBOSOMAL PROTEIN L25_GLN-TRNA SYNTHETASE, ANTI-CODON-BINDING DOMAIN-CONTAINING PROTEIN"/>
    <property type="match status" value="1"/>
</dbReference>
<keyword evidence="1 5" id="KW-0699">rRNA-binding</keyword>
<dbReference type="InterPro" id="IPR020056">
    <property type="entry name" value="Rbsml_bL25/Gln-tRNA_synth_N"/>
</dbReference>
<dbReference type="GO" id="GO:0008097">
    <property type="term" value="F:5S rRNA binding"/>
    <property type="evidence" value="ECO:0007669"/>
    <property type="project" value="InterPro"/>
</dbReference>
<dbReference type="GO" id="GO:0003735">
    <property type="term" value="F:structural constituent of ribosome"/>
    <property type="evidence" value="ECO:0007669"/>
    <property type="project" value="InterPro"/>
</dbReference>
<dbReference type="NCBIfam" id="NF004612">
    <property type="entry name" value="PRK05943.1"/>
    <property type="match status" value="1"/>
</dbReference>
<dbReference type="InterPro" id="IPR020930">
    <property type="entry name" value="Ribosomal_uL5_bac-type"/>
</dbReference>
<reference evidence="9 10" key="1">
    <citation type="submission" date="2018-09" db="EMBL/GenBank/DDBJ databases">
        <title>Zymobacter palmae IAM14233 (=T109) whole genome analysis.</title>
        <authorList>
            <person name="Yanase H."/>
        </authorList>
    </citation>
    <scope>NUCLEOTIDE SEQUENCE [LARGE SCALE GENOMIC DNA]</scope>
    <source>
        <strain evidence="9 10">IAM14233</strain>
    </source>
</reference>
<keyword evidence="3 5" id="KW-0689">Ribosomal protein</keyword>
<evidence type="ECO:0000256" key="6">
    <source>
        <dbReference type="SAM" id="MobiDB-lite"/>
    </source>
</evidence>
<keyword evidence="2 5" id="KW-0694">RNA-binding</keyword>
<keyword evidence="4 5" id="KW-0687">Ribonucleoprotein</keyword>
<keyword evidence="10" id="KW-1185">Reference proteome</keyword>
<dbReference type="InterPro" id="IPR011035">
    <property type="entry name" value="Ribosomal_bL25/Gln-tRNA_synth"/>
</dbReference>
<evidence type="ECO:0000256" key="3">
    <source>
        <dbReference type="ARBA" id="ARBA00022980"/>
    </source>
</evidence>
<sequence length="248" mass="26729">MTGPGRGPVNFVNKASTAPINYAYSHGNTDEVYSMKHDYTLTAVVRTELGKGASRRLRRANERVAGIIYGGETAPMPIAIDKPALYKAIEDESFYSSIITINVDGKAEKVVVRDLQRHPFKAVLLHADFMRVNANEEITLTVQLHVVNEENCKGVKVDGGELHIQNTDIAISCLPQNIPDHLEVDVADLGVGETIHLSGLKLPAGVTAVELAHGEDHDQPLVSVHRVADHSEAEGEEGDAPAADSAAE</sequence>
<gene>
    <name evidence="5" type="primary">rplY</name>
    <name evidence="5" type="synonym">ctc</name>
    <name evidence="9" type="ORF">ZBT109_2172</name>
</gene>
<name>A0A348HH06_9GAMM</name>
<dbReference type="InterPro" id="IPR029751">
    <property type="entry name" value="Ribosomal_L25_dom"/>
</dbReference>
<dbReference type="KEGG" id="zpl:ZBT109_2172"/>
<evidence type="ECO:0000256" key="1">
    <source>
        <dbReference type="ARBA" id="ARBA00022730"/>
    </source>
</evidence>